<dbReference type="OrthoDB" id="3529518at2759"/>
<proteinExistence type="predicted"/>
<dbReference type="EMBL" id="PHWZ01000109">
    <property type="protein sequence ID" value="TEY70238.1"/>
    <property type="molecule type" value="Genomic_DNA"/>
</dbReference>
<evidence type="ECO:0000313" key="1">
    <source>
        <dbReference type="EMBL" id="TEY70238.1"/>
    </source>
</evidence>
<protein>
    <submittedName>
        <fullName evidence="1">Uncharacterized protein</fullName>
    </submittedName>
</protein>
<sequence length="162" mass="18380">MQEIRHQHNWKQTSKYFTIHKVSQYVPTKKFQRAPFFPSNMHCNFCEFCNFSGDEICETSKAYLPADKIIERVSIKGVPDGGAEIKHEEKVELAEDPSRSDAEKAGDEKCMVVNIVNFGSAVSVVMNKKYVRVSAAHEVAARPGKYGPVKSAELWKEPRKET</sequence>
<evidence type="ECO:0000313" key="2">
    <source>
        <dbReference type="Proteomes" id="UP000297299"/>
    </source>
</evidence>
<name>A0A4Y8D819_9HELO</name>
<comment type="caution">
    <text evidence="1">The sequence shown here is derived from an EMBL/GenBank/DDBJ whole genome shotgun (WGS) entry which is preliminary data.</text>
</comment>
<gene>
    <name evidence="1" type="ORF">BOTCAL_0109g00190</name>
</gene>
<dbReference type="AlphaFoldDB" id="A0A4Y8D819"/>
<accession>A0A4Y8D819</accession>
<keyword evidence="2" id="KW-1185">Reference proteome</keyword>
<organism evidence="1 2">
    <name type="scientific">Botryotinia calthae</name>
    <dbReference type="NCBI Taxonomy" id="38488"/>
    <lineage>
        <taxon>Eukaryota</taxon>
        <taxon>Fungi</taxon>
        <taxon>Dikarya</taxon>
        <taxon>Ascomycota</taxon>
        <taxon>Pezizomycotina</taxon>
        <taxon>Leotiomycetes</taxon>
        <taxon>Helotiales</taxon>
        <taxon>Sclerotiniaceae</taxon>
        <taxon>Botryotinia</taxon>
    </lineage>
</organism>
<reference evidence="1 2" key="1">
    <citation type="submission" date="2017-11" db="EMBL/GenBank/DDBJ databases">
        <title>Comparative genomics of Botrytis spp.</title>
        <authorList>
            <person name="Valero-Jimenez C.A."/>
            <person name="Tapia P."/>
            <person name="Veloso J."/>
            <person name="Silva-Moreno E."/>
            <person name="Staats M."/>
            <person name="Valdes J.H."/>
            <person name="Van Kan J.A.L."/>
        </authorList>
    </citation>
    <scope>NUCLEOTIDE SEQUENCE [LARGE SCALE GENOMIC DNA]</scope>
    <source>
        <strain evidence="1 2">MUCL2830</strain>
    </source>
</reference>
<dbReference type="Proteomes" id="UP000297299">
    <property type="component" value="Unassembled WGS sequence"/>
</dbReference>